<keyword evidence="3" id="KW-0255">Endonuclease</keyword>
<feature type="region of interest" description="Disordered" evidence="1">
    <location>
        <begin position="161"/>
        <end position="188"/>
    </location>
</feature>
<dbReference type="OrthoDB" id="3732358at2"/>
<dbReference type="GO" id="GO:0004519">
    <property type="term" value="F:endonuclease activity"/>
    <property type="evidence" value="ECO:0007669"/>
    <property type="project" value="UniProtKB-KW"/>
</dbReference>
<evidence type="ECO:0000313" key="4">
    <source>
        <dbReference type="Proteomes" id="UP000053859"/>
    </source>
</evidence>
<name>A0A0K8PG97_STRAJ</name>
<keyword evidence="3" id="KW-0378">Hydrolase</keyword>
<dbReference type="Pfam" id="PF13392">
    <property type="entry name" value="HNH_3"/>
    <property type="match status" value="1"/>
</dbReference>
<dbReference type="InterPro" id="IPR044925">
    <property type="entry name" value="His-Me_finger_sf"/>
</dbReference>
<reference evidence="3" key="1">
    <citation type="journal article" date="2015" name="Genome Announc.">
        <title>Draft Genome Sequence of Thiostrepton-Producing Streptomyces azureus ATCC 14921.</title>
        <authorList>
            <person name="Sakihara K."/>
            <person name="Maeda J."/>
            <person name="Tashiro K."/>
            <person name="Fujino Y."/>
            <person name="Kuhara S."/>
            <person name="Ohshima T."/>
            <person name="Ogata S."/>
            <person name="Doi K."/>
        </authorList>
    </citation>
    <scope>NUCLEOTIDE SEQUENCE [LARGE SCALE GENOMIC DNA]</scope>
    <source>
        <strain evidence="3">ATCC14921</strain>
    </source>
</reference>
<dbReference type="PATRIC" id="fig|146537.3.peg.1731"/>
<dbReference type="Proteomes" id="UP000053859">
    <property type="component" value="Unassembled WGS sequence"/>
</dbReference>
<dbReference type="RefSeq" id="WP_059416212.1">
    <property type="nucleotide sequence ID" value="NZ_DF968221.1"/>
</dbReference>
<dbReference type="AlphaFoldDB" id="A0A0K8PG97"/>
<protein>
    <submittedName>
        <fullName evidence="3">HNH endonuclease</fullName>
    </submittedName>
</protein>
<dbReference type="Gene3D" id="3.90.75.10">
    <property type="entry name" value="Homing Intron 3 (I-ppo) Encoded Endonuclease, Chain A"/>
    <property type="match status" value="1"/>
</dbReference>
<proteinExistence type="predicted"/>
<keyword evidence="3" id="KW-0540">Nuclease</keyword>
<evidence type="ECO:0000259" key="2">
    <source>
        <dbReference type="Pfam" id="PF13392"/>
    </source>
</evidence>
<evidence type="ECO:0000313" key="3">
    <source>
        <dbReference type="EMBL" id="GAP46906.1"/>
    </source>
</evidence>
<evidence type="ECO:0000256" key="1">
    <source>
        <dbReference type="SAM" id="MobiDB-lite"/>
    </source>
</evidence>
<organism evidence="3 4">
    <name type="scientific">Streptomyces azureus</name>
    <dbReference type="NCBI Taxonomy" id="146537"/>
    <lineage>
        <taxon>Bacteria</taxon>
        <taxon>Bacillati</taxon>
        <taxon>Actinomycetota</taxon>
        <taxon>Actinomycetes</taxon>
        <taxon>Kitasatosporales</taxon>
        <taxon>Streptomycetaceae</taxon>
        <taxon>Streptomyces</taxon>
    </lineage>
</organism>
<keyword evidence="4" id="KW-1185">Reference proteome</keyword>
<dbReference type="EMBL" id="DF968221">
    <property type="protein sequence ID" value="GAP46906.1"/>
    <property type="molecule type" value="Genomic_DNA"/>
</dbReference>
<sequence>MKTAKPDLHSLKPVTLPSGLSRQLTQPELDRLWPRVTQSESGCWIWTGRRFKAGYGAFDLNQKAMYAHRIMYMIFIGEIPQGAHLDHLCRVRECCNPQHLQAVTCHENIMRSPIAPAAVNADKTHCKRGHPLSGDNLEVREDGGRRCRTCAITSARQRYATATNTPLNEAPIALSSPPAPRRRRGSEVCAKGHVLDSQNTYTDPKGYKHCRACRAASQSRHEARKKAR</sequence>
<gene>
    <name evidence="3" type="ORF">SAZU_1643</name>
</gene>
<dbReference type="InterPro" id="IPR044930">
    <property type="entry name" value="Homing_endonuclease_His-Me"/>
</dbReference>
<accession>A0A0K8PG97</accession>
<dbReference type="InterPro" id="IPR003615">
    <property type="entry name" value="HNH_nuc"/>
</dbReference>
<feature type="domain" description="HNH nuclease" evidence="2">
    <location>
        <begin position="66"/>
        <end position="108"/>
    </location>
</feature>
<dbReference type="SUPFAM" id="SSF54060">
    <property type="entry name" value="His-Me finger endonucleases"/>
    <property type="match status" value="1"/>
</dbReference>